<dbReference type="InterPro" id="IPR047177">
    <property type="entry name" value="Pept_M20A"/>
</dbReference>
<feature type="binding site" evidence="7">
    <location>
        <position position="260"/>
    </location>
    <ligand>
        <name>Zn(2+)</name>
        <dbReference type="ChEBI" id="CHEBI:29105"/>
        <label>2</label>
    </ligand>
</feature>
<dbReference type="GO" id="GO:0046872">
    <property type="term" value="F:metal ion binding"/>
    <property type="evidence" value="ECO:0007669"/>
    <property type="project" value="UniProtKB-KW"/>
</dbReference>
<keyword evidence="11" id="KW-1185">Reference proteome</keyword>
<evidence type="ECO:0000256" key="1">
    <source>
        <dbReference type="ARBA" id="ARBA00006247"/>
    </source>
</evidence>
<dbReference type="CDD" id="cd05674">
    <property type="entry name" value="M20_yscS"/>
    <property type="match status" value="1"/>
</dbReference>
<keyword evidence="8" id="KW-0472">Membrane</keyword>
<feature type="active site" evidence="6">
    <location>
        <position position="163"/>
    </location>
</feature>
<dbReference type="EMBL" id="LT598479">
    <property type="protein sequence ID" value="SCU84102.1"/>
    <property type="molecule type" value="Genomic_DNA"/>
</dbReference>
<feature type="binding site" evidence="7">
    <location>
        <position position="233"/>
    </location>
    <ligand>
        <name>Zn(2+)</name>
        <dbReference type="ChEBI" id="CHEBI:29105"/>
        <label>1</label>
    </ligand>
</feature>
<evidence type="ECO:0000256" key="4">
    <source>
        <dbReference type="ARBA" id="ARBA00022801"/>
    </source>
</evidence>
<dbReference type="PROSITE" id="PS00758">
    <property type="entry name" value="ARGE_DAPE_CPG2_1"/>
    <property type="match status" value="1"/>
</dbReference>
<comment type="similarity">
    <text evidence="1">Belongs to the peptidase M20A family.</text>
</comment>
<name>A0A1G4J3R9_9SACH</name>
<dbReference type="OrthoDB" id="3064516at2759"/>
<dbReference type="InterPro" id="IPR036264">
    <property type="entry name" value="Bact_exopeptidase_dim_dom"/>
</dbReference>
<keyword evidence="3 7" id="KW-0479">Metal-binding</keyword>
<keyword evidence="8" id="KW-1133">Transmembrane helix</keyword>
<accession>A0A1G4J3R9</accession>
<dbReference type="Pfam" id="PF07687">
    <property type="entry name" value="M20_dimer"/>
    <property type="match status" value="1"/>
</dbReference>
<evidence type="ECO:0000313" key="10">
    <source>
        <dbReference type="EMBL" id="SCU84102.1"/>
    </source>
</evidence>
<dbReference type="SUPFAM" id="SSF53187">
    <property type="entry name" value="Zn-dependent exopeptidases"/>
    <property type="match status" value="1"/>
</dbReference>
<dbReference type="PANTHER" id="PTHR45962:SF1">
    <property type="entry name" value="N-FATTY-ACYL-AMINO ACID SYNTHASE_HYDROLASE PM20D1"/>
    <property type="match status" value="1"/>
</dbReference>
<dbReference type="AlphaFoldDB" id="A0A1G4J3R9"/>
<feature type="active site" description="Proton acceptor" evidence="6">
    <location>
        <position position="232"/>
    </location>
</feature>
<evidence type="ECO:0000256" key="6">
    <source>
        <dbReference type="PIRSR" id="PIRSR037217-1"/>
    </source>
</evidence>
<evidence type="ECO:0000256" key="7">
    <source>
        <dbReference type="PIRSR" id="PIRSR037217-2"/>
    </source>
</evidence>
<feature type="binding site" evidence="7">
    <location>
        <position position="161"/>
    </location>
    <ligand>
        <name>Zn(2+)</name>
        <dbReference type="ChEBI" id="CHEBI:29105"/>
        <label>2</label>
    </ligand>
</feature>
<keyword evidence="5 7" id="KW-0862">Zinc</keyword>
<feature type="binding site" evidence="7">
    <location>
        <position position="198"/>
    </location>
    <ligand>
        <name>Zn(2+)</name>
        <dbReference type="ChEBI" id="CHEBI:29105"/>
        <label>2</label>
    </ligand>
</feature>
<feature type="binding site" evidence="7">
    <location>
        <position position="541"/>
    </location>
    <ligand>
        <name>Zn(2+)</name>
        <dbReference type="ChEBI" id="CHEBI:29105"/>
        <label>1</label>
    </ligand>
</feature>
<dbReference type="GO" id="GO:0004181">
    <property type="term" value="F:metallocarboxypeptidase activity"/>
    <property type="evidence" value="ECO:0007669"/>
    <property type="project" value="InterPro"/>
</dbReference>
<evidence type="ECO:0000256" key="8">
    <source>
        <dbReference type="SAM" id="Phobius"/>
    </source>
</evidence>
<feature type="binding site" evidence="7">
    <location>
        <position position="198"/>
    </location>
    <ligand>
        <name>Zn(2+)</name>
        <dbReference type="ChEBI" id="CHEBI:29105"/>
        <label>1</label>
    </ligand>
</feature>
<dbReference type="InterPro" id="IPR011650">
    <property type="entry name" value="Peptidase_M20_dimer"/>
</dbReference>
<dbReference type="PANTHER" id="PTHR45962">
    <property type="entry name" value="N-FATTY-ACYL-AMINO ACID SYNTHASE/HYDROLASE PM20D1"/>
    <property type="match status" value="1"/>
</dbReference>
<reference evidence="11" key="1">
    <citation type="submission" date="2016-03" db="EMBL/GenBank/DDBJ databases">
        <authorList>
            <person name="Devillers Hugo."/>
        </authorList>
    </citation>
    <scope>NUCLEOTIDE SEQUENCE [LARGE SCALE GENOMIC DNA]</scope>
</reference>
<dbReference type="InterPro" id="IPR002933">
    <property type="entry name" value="Peptidase_M20"/>
</dbReference>
<keyword evidence="4" id="KW-0378">Hydrolase</keyword>
<gene>
    <name evidence="10" type="ORF">LAME_0C08240G</name>
</gene>
<organism evidence="10 11">
    <name type="scientific">Lachancea meyersii CBS 8951</name>
    <dbReference type="NCBI Taxonomy" id="1266667"/>
    <lineage>
        <taxon>Eukaryota</taxon>
        <taxon>Fungi</taxon>
        <taxon>Dikarya</taxon>
        <taxon>Ascomycota</taxon>
        <taxon>Saccharomycotina</taxon>
        <taxon>Saccharomycetes</taxon>
        <taxon>Saccharomycetales</taxon>
        <taxon>Saccharomycetaceae</taxon>
        <taxon>Lachancea</taxon>
    </lineage>
</organism>
<dbReference type="InterPro" id="IPR017141">
    <property type="entry name" value="Pept_M20_carboxypep"/>
</dbReference>
<keyword evidence="2" id="KW-0645">Protease</keyword>
<protein>
    <submittedName>
        <fullName evidence="10">LAME_0C08240g1_1</fullName>
    </submittedName>
</protein>
<dbReference type="SUPFAM" id="SSF55031">
    <property type="entry name" value="Bacterial exopeptidase dimerisation domain"/>
    <property type="match status" value="1"/>
</dbReference>
<evidence type="ECO:0000256" key="5">
    <source>
        <dbReference type="ARBA" id="ARBA00022833"/>
    </source>
</evidence>
<dbReference type="Pfam" id="PF01546">
    <property type="entry name" value="Peptidase_M20"/>
    <property type="match status" value="1"/>
</dbReference>
<dbReference type="GO" id="GO:0051603">
    <property type="term" value="P:proteolysis involved in protein catabolic process"/>
    <property type="evidence" value="ECO:0007669"/>
    <property type="project" value="TreeGrafter"/>
</dbReference>
<dbReference type="PIRSF" id="PIRSF037217">
    <property type="entry name" value="Carboxypeptidase_S"/>
    <property type="match status" value="1"/>
</dbReference>
<dbReference type="GO" id="GO:0000328">
    <property type="term" value="C:fungal-type vacuole lumen"/>
    <property type="evidence" value="ECO:0007669"/>
    <property type="project" value="TreeGrafter"/>
</dbReference>
<evidence type="ECO:0000313" key="11">
    <source>
        <dbReference type="Proteomes" id="UP000191144"/>
    </source>
</evidence>
<dbReference type="InterPro" id="IPR001261">
    <property type="entry name" value="ArgE/DapE_CS"/>
</dbReference>
<dbReference type="Proteomes" id="UP000191144">
    <property type="component" value="Chromosome C"/>
</dbReference>
<evidence type="ECO:0000259" key="9">
    <source>
        <dbReference type="Pfam" id="PF07687"/>
    </source>
</evidence>
<evidence type="ECO:0000256" key="2">
    <source>
        <dbReference type="ARBA" id="ARBA00022670"/>
    </source>
</evidence>
<keyword evidence="8" id="KW-0812">Transmembrane</keyword>
<evidence type="ECO:0000256" key="3">
    <source>
        <dbReference type="ARBA" id="ARBA00022723"/>
    </source>
</evidence>
<dbReference type="Gene3D" id="3.40.630.10">
    <property type="entry name" value="Zn peptidases"/>
    <property type="match status" value="1"/>
</dbReference>
<feature type="domain" description="Peptidase M20 dimerisation" evidence="9">
    <location>
        <begin position="278"/>
        <end position="429"/>
    </location>
</feature>
<feature type="transmembrane region" description="Helical" evidence="8">
    <location>
        <begin position="21"/>
        <end position="41"/>
    </location>
</feature>
<proteinExistence type="inferred from homology"/>
<sequence length="573" mass="63730">MSDYQAVNESRISLPRNRRRVFSVLSIAVVVIIVLVGLTVYEIGSDPEENGICTDCDTYKPLKAAFTNSLDEILYDREYKGSLVKKLTGAIQIPTEIYDNTPKPSPDLAVWQNFQKLHYYLEDQFPILYETAQVEKVGGYGLLYTWQGQNSSLKPLLLMAHQDVVPVDPNTVSLWTHPPFSGFYNETEDLIYGRGAEDVKRMVISHLESAEKLIKDGFVPQRTVLISLGCDEEASGKCAKEIATHIEKRYGRDSIYAILDEGGGVRESNGSYYGVPVTAEKGYLDAEITLFAPGGHSSVPPDHTSIGILSELMVEIENDTYQLQVDQDNPALNALKCLTKFGAINDKQMEKYLVGNSKEKLESVLDQERDFKYFFKTSQALDIISGGIKANALPEMVRVLLNNRIDINSSVNETLEHILHHVKNAADKYDLGIKILNDGYSKEEDAVPIKPDTANGRFIIKLIDPLEPAPLSPTKGMEAWEIMAGTTVSLYSEKAFGGKNASVYLTPSLSTGNTDTKSFWNLTRNIYRYDGAMLFPEGNAHTVDEKTSGVALVSGVAFMYQFIPNVDFYSTEL</sequence>